<feature type="transmembrane region" description="Helical" evidence="1">
    <location>
        <begin position="116"/>
        <end position="135"/>
    </location>
</feature>
<feature type="transmembrane region" description="Helical" evidence="1">
    <location>
        <begin position="84"/>
        <end position="109"/>
    </location>
</feature>
<dbReference type="OrthoDB" id="9786218at2"/>
<evidence type="ECO:0000256" key="1">
    <source>
        <dbReference type="SAM" id="Phobius"/>
    </source>
</evidence>
<sequence length="185" mass="19905">MQLPPAPVVRPIPIALLVAAAALPAAFTLAPALDHDTWWHIKVGELVCTSGTVPSTDPFSRLGREQPTPWVAYSWLYDIGIYQVYAHFGAAGILWVRAALGALSTAAVLGLAVRRGVTTTALIAAGMAAVTLMPLMRERPWHFSIAFTAVTAAVAQDLRGGGSVRRAMWLPLLFALWANLHIQFQ</sequence>
<keyword evidence="1" id="KW-0812">Transmembrane</keyword>
<name>A0A225DVR2_9BACT</name>
<protein>
    <recommendedName>
        <fullName evidence="4">Glycosyltransferase RgtA/B/C/D-like domain-containing protein</fullName>
    </recommendedName>
</protein>
<dbReference type="AlphaFoldDB" id="A0A225DVR2"/>
<organism evidence="2 3">
    <name type="scientific">Fimbriiglobus ruber</name>
    <dbReference type="NCBI Taxonomy" id="1908690"/>
    <lineage>
        <taxon>Bacteria</taxon>
        <taxon>Pseudomonadati</taxon>
        <taxon>Planctomycetota</taxon>
        <taxon>Planctomycetia</taxon>
        <taxon>Gemmatales</taxon>
        <taxon>Gemmataceae</taxon>
        <taxon>Fimbriiglobus</taxon>
    </lineage>
</organism>
<feature type="transmembrane region" description="Helical" evidence="1">
    <location>
        <begin position="12"/>
        <end position="33"/>
    </location>
</feature>
<keyword evidence="1" id="KW-1133">Transmembrane helix</keyword>
<dbReference type="EMBL" id="NIDE01000008">
    <property type="protein sequence ID" value="OWK40395.1"/>
    <property type="molecule type" value="Genomic_DNA"/>
</dbReference>
<keyword evidence="3" id="KW-1185">Reference proteome</keyword>
<dbReference type="RefSeq" id="WP_088256312.1">
    <property type="nucleotide sequence ID" value="NZ_NIDE01000008.1"/>
</dbReference>
<evidence type="ECO:0008006" key="4">
    <source>
        <dbReference type="Google" id="ProtNLM"/>
    </source>
</evidence>
<dbReference type="Proteomes" id="UP000214646">
    <property type="component" value="Unassembled WGS sequence"/>
</dbReference>
<accession>A0A225DVR2</accession>
<evidence type="ECO:0000313" key="2">
    <source>
        <dbReference type="EMBL" id="OWK40395.1"/>
    </source>
</evidence>
<proteinExistence type="predicted"/>
<comment type="caution">
    <text evidence="2">The sequence shown here is derived from an EMBL/GenBank/DDBJ whole genome shotgun (WGS) entry which is preliminary data.</text>
</comment>
<evidence type="ECO:0000313" key="3">
    <source>
        <dbReference type="Proteomes" id="UP000214646"/>
    </source>
</evidence>
<gene>
    <name evidence="2" type="ORF">FRUB_05314</name>
</gene>
<reference evidence="3" key="1">
    <citation type="submission" date="2017-06" db="EMBL/GenBank/DDBJ databases">
        <title>Genome analysis of Fimbriiglobus ruber SP5, the first member of the order Planctomycetales with confirmed chitinolytic capability.</title>
        <authorList>
            <person name="Ravin N.V."/>
            <person name="Rakitin A.L."/>
            <person name="Ivanova A.A."/>
            <person name="Beletsky A.V."/>
            <person name="Kulichevskaya I.S."/>
            <person name="Mardanov A.V."/>
            <person name="Dedysh S.N."/>
        </authorList>
    </citation>
    <scope>NUCLEOTIDE SEQUENCE [LARGE SCALE GENOMIC DNA]</scope>
    <source>
        <strain evidence="3">SP5</strain>
    </source>
</reference>
<keyword evidence="1" id="KW-0472">Membrane</keyword>